<evidence type="ECO:0000256" key="2">
    <source>
        <dbReference type="ARBA" id="ARBA00022475"/>
    </source>
</evidence>
<proteinExistence type="predicted"/>
<accession>A0A327JLN7</accession>
<evidence type="ECO:0000256" key="4">
    <source>
        <dbReference type="ARBA" id="ARBA00022989"/>
    </source>
</evidence>
<evidence type="ECO:0000313" key="7">
    <source>
        <dbReference type="EMBL" id="RAI26253.1"/>
    </source>
</evidence>
<keyword evidence="2" id="KW-1003">Cell membrane</keyword>
<name>A0A327JLN7_9HYPH</name>
<keyword evidence="8" id="KW-1185">Reference proteome</keyword>
<dbReference type="OrthoDB" id="9759295at2"/>
<protein>
    <submittedName>
        <fullName evidence="7">Uncharacterized protein</fullName>
    </submittedName>
</protein>
<dbReference type="InterPro" id="IPR051539">
    <property type="entry name" value="T4SS-coupling_protein"/>
</dbReference>
<keyword evidence="3" id="KW-0812">Transmembrane</keyword>
<dbReference type="PANTHER" id="PTHR37937">
    <property type="entry name" value="CONJUGATIVE TRANSFER: DNA TRANSPORT"/>
    <property type="match status" value="1"/>
</dbReference>
<comment type="subcellular location">
    <subcellularLocation>
        <location evidence="1">Cell membrane</location>
        <topology evidence="1">Multi-pass membrane protein</topology>
    </subcellularLocation>
</comment>
<comment type="caution">
    <text evidence="7">The sequence shown here is derived from an EMBL/GenBank/DDBJ whole genome shotgun (WGS) entry which is preliminary data.</text>
</comment>
<sequence length="238" mass="25830">MDLSASDRYNPFARLTNFIDLSQAAGILIRAAYPNPSAEQQFWNAGAEKLIRVFVNCLHNLGNPDHINLPNVRHLVANFDTHLTAAGQLSKIDRFVLSATQNDPATFTDYQTLANGNAKTISSTVTTADVALSPLGDPALTRLLAGSTLDFTGLRTQKTALFILVRQQQTTHYLFLLNLFYADLFDSLLQPTASSTGRSSAARRVRSSANPEFPGLCDGGPEVPRRLVASAKTPLVSL</sequence>
<feature type="region of interest" description="Disordered" evidence="6">
    <location>
        <begin position="194"/>
        <end position="218"/>
    </location>
</feature>
<reference evidence="7 8" key="1">
    <citation type="submission" date="2017-07" db="EMBL/GenBank/DDBJ databases">
        <title>Draft Genome Sequences of Select Purple Nonsulfur Bacteria.</title>
        <authorList>
            <person name="Lasarre B."/>
            <person name="Mckinlay J.B."/>
        </authorList>
    </citation>
    <scope>NUCLEOTIDE SEQUENCE [LARGE SCALE GENOMIC DNA]</scope>
    <source>
        <strain evidence="7 8">DSM 11290</strain>
    </source>
</reference>
<evidence type="ECO:0000313" key="8">
    <source>
        <dbReference type="Proteomes" id="UP000249299"/>
    </source>
</evidence>
<dbReference type="GO" id="GO:0005886">
    <property type="term" value="C:plasma membrane"/>
    <property type="evidence" value="ECO:0007669"/>
    <property type="project" value="UniProtKB-SubCell"/>
</dbReference>
<evidence type="ECO:0000256" key="6">
    <source>
        <dbReference type="SAM" id="MobiDB-lite"/>
    </source>
</evidence>
<evidence type="ECO:0000256" key="5">
    <source>
        <dbReference type="ARBA" id="ARBA00023136"/>
    </source>
</evidence>
<dbReference type="InterPro" id="IPR003688">
    <property type="entry name" value="TraG/VirD4"/>
</dbReference>
<dbReference type="PANTHER" id="PTHR37937:SF1">
    <property type="entry name" value="CONJUGATIVE TRANSFER: DNA TRANSPORT"/>
    <property type="match status" value="1"/>
</dbReference>
<evidence type="ECO:0000256" key="3">
    <source>
        <dbReference type="ARBA" id="ARBA00022692"/>
    </source>
</evidence>
<dbReference type="EMBL" id="NPEV01000033">
    <property type="protein sequence ID" value="RAI26253.1"/>
    <property type="molecule type" value="Genomic_DNA"/>
</dbReference>
<keyword evidence="4" id="KW-1133">Transmembrane helix</keyword>
<organism evidence="7 8">
    <name type="scientific">Rhodobium orientis</name>
    <dbReference type="NCBI Taxonomy" id="34017"/>
    <lineage>
        <taxon>Bacteria</taxon>
        <taxon>Pseudomonadati</taxon>
        <taxon>Pseudomonadota</taxon>
        <taxon>Alphaproteobacteria</taxon>
        <taxon>Hyphomicrobiales</taxon>
        <taxon>Rhodobiaceae</taxon>
        <taxon>Rhodobium</taxon>
    </lineage>
</organism>
<dbReference type="Proteomes" id="UP000249299">
    <property type="component" value="Unassembled WGS sequence"/>
</dbReference>
<keyword evidence="5" id="KW-0472">Membrane</keyword>
<dbReference type="AlphaFoldDB" id="A0A327JLN7"/>
<gene>
    <name evidence="7" type="ORF">CH339_14800</name>
</gene>
<dbReference type="Pfam" id="PF02534">
    <property type="entry name" value="T4SS-DNA_transf"/>
    <property type="match status" value="1"/>
</dbReference>
<evidence type="ECO:0000256" key="1">
    <source>
        <dbReference type="ARBA" id="ARBA00004651"/>
    </source>
</evidence>